<name>A0AB39VSI1_9GAMM</name>
<organism evidence="3">
    <name type="scientific">Rouxiella sp. WC2420</name>
    <dbReference type="NCBI Taxonomy" id="3234145"/>
    <lineage>
        <taxon>Bacteria</taxon>
        <taxon>Pseudomonadati</taxon>
        <taxon>Pseudomonadota</taxon>
        <taxon>Gammaproteobacteria</taxon>
        <taxon>Enterobacterales</taxon>
        <taxon>Yersiniaceae</taxon>
        <taxon>Rouxiella</taxon>
    </lineage>
</organism>
<dbReference type="SUPFAM" id="SSF47598">
    <property type="entry name" value="Ribbon-helix-helix"/>
    <property type="match status" value="1"/>
</dbReference>
<protein>
    <submittedName>
        <fullName evidence="3">Plasmid stabilization protein</fullName>
    </submittedName>
</protein>
<dbReference type="InterPro" id="IPR053853">
    <property type="entry name" value="FitA-like_RHH"/>
</dbReference>
<sequence>MATLTIRNLDDEVKDLLRLAAARNGHSMEEEARIILRQALQGSQPSYGLGSRLQQRFSSGGGVELALPQHGNASLDGEKQP</sequence>
<feature type="domain" description="Antitoxin FitA-like ribbon-helix-helix" evidence="2">
    <location>
        <begin position="2"/>
        <end position="40"/>
    </location>
</feature>
<evidence type="ECO:0000259" key="2">
    <source>
        <dbReference type="Pfam" id="PF22513"/>
    </source>
</evidence>
<evidence type="ECO:0000256" key="1">
    <source>
        <dbReference type="SAM" id="MobiDB-lite"/>
    </source>
</evidence>
<proteinExistence type="predicted"/>
<dbReference type="AlphaFoldDB" id="A0AB39VSI1"/>
<gene>
    <name evidence="3" type="ORF">AB3G37_01435</name>
</gene>
<dbReference type="GO" id="GO:0043565">
    <property type="term" value="F:sequence-specific DNA binding"/>
    <property type="evidence" value="ECO:0007669"/>
    <property type="project" value="UniProtKB-ARBA"/>
</dbReference>
<dbReference type="InterPro" id="IPR010985">
    <property type="entry name" value="Ribbon_hlx_hlx"/>
</dbReference>
<evidence type="ECO:0000313" key="3">
    <source>
        <dbReference type="EMBL" id="XDU72820.1"/>
    </source>
</evidence>
<dbReference type="RefSeq" id="WP_369789496.1">
    <property type="nucleotide sequence ID" value="NZ_CP165628.1"/>
</dbReference>
<dbReference type="Pfam" id="PF22513">
    <property type="entry name" value="FitA-like_RHH"/>
    <property type="match status" value="1"/>
</dbReference>
<dbReference type="EMBL" id="CP165628">
    <property type="protein sequence ID" value="XDU72820.1"/>
    <property type="molecule type" value="Genomic_DNA"/>
</dbReference>
<dbReference type="InterPro" id="IPR013321">
    <property type="entry name" value="Arc_rbn_hlx_hlx"/>
</dbReference>
<feature type="region of interest" description="Disordered" evidence="1">
    <location>
        <begin position="60"/>
        <end position="81"/>
    </location>
</feature>
<dbReference type="Gene3D" id="1.10.1220.10">
    <property type="entry name" value="Met repressor-like"/>
    <property type="match status" value="1"/>
</dbReference>
<dbReference type="GO" id="GO:0006355">
    <property type="term" value="P:regulation of DNA-templated transcription"/>
    <property type="evidence" value="ECO:0007669"/>
    <property type="project" value="InterPro"/>
</dbReference>
<accession>A0AB39VSI1</accession>
<reference evidence="3" key="1">
    <citation type="submission" date="2024-07" db="EMBL/GenBank/DDBJ databases">
        <authorList>
            <person name="Biller S.J."/>
        </authorList>
    </citation>
    <scope>NUCLEOTIDE SEQUENCE</scope>
    <source>
        <strain evidence="3">WC2420</strain>
    </source>
</reference>